<gene>
    <name evidence="1" type="ORF">FEK34_28055</name>
</gene>
<dbReference type="RefSeq" id="WP_138452749.1">
    <property type="nucleotide sequence ID" value="NZ_VBUT01000014.1"/>
</dbReference>
<dbReference type="Proteomes" id="UP000306378">
    <property type="component" value="Unassembled WGS sequence"/>
</dbReference>
<reference evidence="1 2" key="1">
    <citation type="submission" date="2019-05" db="EMBL/GenBank/DDBJ databases">
        <title>Genomes sequences of two Nocardia cyriacigeorgica environmental isolates, type strains Nocardia asteroides ATCC 19247 and Nocardia cyriacigeorgica DSM 44484.</title>
        <authorList>
            <person name="Vautrin F."/>
            <person name="Bergeron E."/>
            <person name="Dubost A."/>
            <person name="Abrouk D."/>
            <person name="Rodriguez Nava V."/>
            <person name="Pujic P."/>
        </authorList>
    </citation>
    <scope>NUCLEOTIDE SEQUENCE [LARGE SCALE GENOMIC DNA]</scope>
    <source>
        <strain evidence="1 2">EML 446</strain>
    </source>
</reference>
<name>A0A5R8NB42_9NOCA</name>
<proteinExistence type="predicted"/>
<evidence type="ECO:0000313" key="2">
    <source>
        <dbReference type="Proteomes" id="UP000306378"/>
    </source>
</evidence>
<organism evidence="1 2">
    <name type="scientific">Nocardia cyriacigeorgica</name>
    <dbReference type="NCBI Taxonomy" id="135487"/>
    <lineage>
        <taxon>Bacteria</taxon>
        <taxon>Bacillati</taxon>
        <taxon>Actinomycetota</taxon>
        <taxon>Actinomycetes</taxon>
        <taxon>Mycobacteriales</taxon>
        <taxon>Nocardiaceae</taxon>
        <taxon>Nocardia</taxon>
    </lineage>
</organism>
<sequence length="176" mass="20199">MAKEPVERELVCEGRWCSISYAIRRDGTTAPAREVLDYLKEGTWSEGEDVAMHADEQVETYAALMQSMQHYAEHGDGDREESMNGLDDGIFEFKAGRARIAFFDTPGDGTFTPRWKISNRDESPNPDSVTWHIPDLDPHIRLCNGWPKRGQKTNPGDISFARKVRFEDLEHDRKQR</sequence>
<comment type="caution">
    <text evidence="1">The sequence shown here is derived from an EMBL/GenBank/DDBJ whole genome shotgun (WGS) entry which is preliminary data.</text>
</comment>
<dbReference type="EMBL" id="VBUT01000014">
    <property type="protein sequence ID" value="TLF72880.1"/>
    <property type="molecule type" value="Genomic_DNA"/>
</dbReference>
<evidence type="ECO:0000313" key="1">
    <source>
        <dbReference type="EMBL" id="TLF72880.1"/>
    </source>
</evidence>
<protein>
    <submittedName>
        <fullName evidence="1">Uncharacterized protein</fullName>
    </submittedName>
</protein>
<dbReference type="AlphaFoldDB" id="A0A5R8NB42"/>
<accession>A0A5R8NB42</accession>